<accession>A0A7Y9C7R2</accession>
<protein>
    <submittedName>
        <fullName evidence="2">Uncharacterized protein</fullName>
    </submittedName>
</protein>
<dbReference type="Proteomes" id="UP000535020">
    <property type="component" value="Unassembled WGS sequence"/>
</dbReference>
<keyword evidence="1" id="KW-1133">Transmembrane helix</keyword>
<dbReference type="EMBL" id="JACBJI010000010">
    <property type="protein sequence ID" value="NYA72649.1"/>
    <property type="molecule type" value="Genomic_DNA"/>
</dbReference>
<sequence>MEKDFEKELSHKLNQRTIEPSSNAWERVNLQRGKTKKRPTYIRYWIAALFVLGLGILWMQIGNQETEIPTEIVKSENNPSKPAQTKAGIELPEPSAKEQIATITPRKTEIAEPANTQTAKPELPKQQTLTLASADVRRHGIEDKITSTVVLMIDSGKKVDADDVDLLIEKARKEIAAGNGLSKRTDATALLKDSESEIDENFRTGVLENLFKHKKIKVALSSH</sequence>
<organism evidence="2 3">
    <name type="scientific">Flavobacterium agri</name>
    <dbReference type="NCBI Taxonomy" id="2743471"/>
    <lineage>
        <taxon>Bacteria</taxon>
        <taxon>Pseudomonadati</taxon>
        <taxon>Bacteroidota</taxon>
        <taxon>Flavobacteriia</taxon>
        <taxon>Flavobacteriales</taxon>
        <taxon>Flavobacteriaceae</taxon>
        <taxon>Flavobacterium</taxon>
    </lineage>
</organism>
<reference evidence="2 3" key="1">
    <citation type="submission" date="2020-07" db="EMBL/GenBank/DDBJ databases">
        <authorList>
            <person name="Sun Q."/>
        </authorList>
    </citation>
    <scope>NUCLEOTIDE SEQUENCE [LARGE SCALE GENOMIC DNA]</scope>
    <source>
        <strain evidence="2 3">MAH-1</strain>
    </source>
</reference>
<evidence type="ECO:0000313" key="2">
    <source>
        <dbReference type="EMBL" id="NYA72649.1"/>
    </source>
</evidence>
<dbReference type="RefSeq" id="WP_176007460.1">
    <property type="nucleotide sequence ID" value="NZ_JABWMI010000022.1"/>
</dbReference>
<proteinExistence type="predicted"/>
<dbReference type="AlphaFoldDB" id="A0A7Y9C7R2"/>
<evidence type="ECO:0000256" key="1">
    <source>
        <dbReference type="SAM" id="Phobius"/>
    </source>
</evidence>
<feature type="transmembrane region" description="Helical" evidence="1">
    <location>
        <begin position="41"/>
        <end position="61"/>
    </location>
</feature>
<gene>
    <name evidence="2" type="ORF">HZF10_17095</name>
</gene>
<keyword evidence="1" id="KW-0472">Membrane</keyword>
<name>A0A7Y9C7R2_9FLAO</name>
<comment type="caution">
    <text evidence="2">The sequence shown here is derived from an EMBL/GenBank/DDBJ whole genome shotgun (WGS) entry which is preliminary data.</text>
</comment>
<keyword evidence="1" id="KW-0812">Transmembrane</keyword>
<evidence type="ECO:0000313" key="3">
    <source>
        <dbReference type="Proteomes" id="UP000535020"/>
    </source>
</evidence>
<keyword evidence="3" id="KW-1185">Reference proteome</keyword>